<name>M0MCP7_HALMO</name>
<comment type="caution">
    <text evidence="1">The sequence shown here is derived from an EMBL/GenBank/DDBJ whole genome shotgun (WGS) entry which is preliminary data.</text>
</comment>
<dbReference type="Proteomes" id="UP000011568">
    <property type="component" value="Unassembled WGS sequence"/>
</dbReference>
<dbReference type="eggNOG" id="arCOG03924">
    <property type="taxonomic scope" value="Archaea"/>
</dbReference>
<dbReference type="EMBL" id="AOMC01000119">
    <property type="protein sequence ID" value="EMA43501.1"/>
    <property type="molecule type" value="Genomic_DNA"/>
</dbReference>
<gene>
    <name evidence="1" type="ORF">C448_09652</name>
</gene>
<keyword evidence="2" id="KW-1185">Reference proteome</keyword>
<reference evidence="1 2" key="1">
    <citation type="journal article" date="2014" name="PLoS Genet.">
        <title>Phylogenetically driven sequencing of extremely halophilic archaea reveals strategies for static and dynamic osmo-response.</title>
        <authorList>
            <person name="Becker E.A."/>
            <person name="Seitzer P.M."/>
            <person name="Tritt A."/>
            <person name="Larsen D."/>
            <person name="Krusor M."/>
            <person name="Yao A.I."/>
            <person name="Wu D."/>
            <person name="Madern D."/>
            <person name="Eisen J.A."/>
            <person name="Darling A.E."/>
            <person name="Facciotti M.T."/>
        </authorList>
    </citation>
    <scope>NUCLEOTIDE SEQUENCE [LARGE SCALE GENOMIC DNA]</scope>
    <source>
        <strain evidence="1 2">DSM 1307</strain>
    </source>
</reference>
<dbReference type="Gene3D" id="1.10.10.10">
    <property type="entry name" value="Winged helix-like DNA-binding domain superfamily/Winged helix DNA-binding domain"/>
    <property type="match status" value="1"/>
</dbReference>
<evidence type="ECO:0000313" key="2">
    <source>
        <dbReference type="Proteomes" id="UP000011568"/>
    </source>
</evidence>
<evidence type="ECO:0000313" key="1">
    <source>
        <dbReference type="EMBL" id="EMA43501.1"/>
    </source>
</evidence>
<protein>
    <submittedName>
        <fullName evidence="1">Uncharacterized protein</fullName>
    </submittedName>
</protein>
<dbReference type="InterPro" id="IPR036388">
    <property type="entry name" value="WH-like_DNA-bd_sf"/>
</dbReference>
<dbReference type="AlphaFoldDB" id="M0MCP7"/>
<dbReference type="SUPFAM" id="SSF46785">
    <property type="entry name" value="Winged helix' DNA-binding domain"/>
    <property type="match status" value="1"/>
</dbReference>
<dbReference type="Pfam" id="PF13412">
    <property type="entry name" value="HTH_24"/>
    <property type="match status" value="1"/>
</dbReference>
<dbReference type="InterPro" id="IPR036390">
    <property type="entry name" value="WH_DNA-bd_sf"/>
</dbReference>
<accession>M0MCP7</accession>
<sequence length="70" mass="8091">MDAEDLREVDWRIIDTLRDGRNNAPNIAEELDYSRQYIRERLGQLKQADIIVSIGSGIYELDPQEIPSES</sequence>
<organism evidence="1 2">
    <name type="scientific">Halococcus morrhuae DSM 1307</name>
    <dbReference type="NCBI Taxonomy" id="931277"/>
    <lineage>
        <taxon>Archaea</taxon>
        <taxon>Methanobacteriati</taxon>
        <taxon>Methanobacteriota</taxon>
        <taxon>Stenosarchaea group</taxon>
        <taxon>Halobacteria</taxon>
        <taxon>Halobacteriales</taxon>
        <taxon>Halococcaceae</taxon>
        <taxon>Halococcus</taxon>
    </lineage>
</organism>
<proteinExistence type="predicted"/>